<protein>
    <submittedName>
        <fullName evidence="2">Uncharacterized protein</fullName>
    </submittedName>
</protein>
<evidence type="ECO:0000313" key="2">
    <source>
        <dbReference type="EMBL" id="KAK9064983.1"/>
    </source>
</evidence>
<evidence type="ECO:0000313" key="3">
    <source>
        <dbReference type="Proteomes" id="UP001408789"/>
    </source>
</evidence>
<comment type="caution">
    <text evidence="2">The sequence shown here is derived from an EMBL/GenBank/DDBJ whole genome shotgun (WGS) entry which is preliminary data.</text>
</comment>
<name>A0AAP0D229_9ASTR</name>
<dbReference type="AlphaFoldDB" id="A0AAP0D229"/>
<reference evidence="2 3" key="1">
    <citation type="submission" date="2024-04" db="EMBL/GenBank/DDBJ databases">
        <title>The reference genome of an endangered Asteraceae, Deinandra increscens subsp. villosa, native to the Central Coast of California.</title>
        <authorList>
            <person name="Guilliams M."/>
            <person name="Hasenstab-Lehman K."/>
            <person name="Meyer R."/>
            <person name="Mcevoy S."/>
        </authorList>
    </citation>
    <scope>NUCLEOTIDE SEQUENCE [LARGE SCALE GENOMIC DNA]</scope>
    <source>
        <tissue evidence="2">Leaf</tissue>
    </source>
</reference>
<accession>A0AAP0D229</accession>
<sequence>MDQKVKSNSTWSRTQGHLRVTEPPDLPSLPNHLKPSIASTKISPSEAFELTDSNPVPSPALSQSPLVLPNGNLAVGAIANLVDEIGAIVVHEKDAPMNVSVDMSIS</sequence>
<proteinExistence type="predicted"/>
<gene>
    <name evidence="2" type="ORF">SSX86_016366</name>
</gene>
<feature type="compositionally biased region" description="Polar residues" evidence="1">
    <location>
        <begin position="51"/>
        <end position="62"/>
    </location>
</feature>
<evidence type="ECO:0000256" key="1">
    <source>
        <dbReference type="SAM" id="MobiDB-lite"/>
    </source>
</evidence>
<keyword evidence="3" id="KW-1185">Reference proteome</keyword>
<feature type="region of interest" description="Disordered" evidence="1">
    <location>
        <begin position="1"/>
        <end position="62"/>
    </location>
</feature>
<organism evidence="2 3">
    <name type="scientific">Deinandra increscens subsp. villosa</name>
    <dbReference type="NCBI Taxonomy" id="3103831"/>
    <lineage>
        <taxon>Eukaryota</taxon>
        <taxon>Viridiplantae</taxon>
        <taxon>Streptophyta</taxon>
        <taxon>Embryophyta</taxon>
        <taxon>Tracheophyta</taxon>
        <taxon>Spermatophyta</taxon>
        <taxon>Magnoliopsida</taxon>
        <taxon>eudicotyledons</taxon>
        <taxon>Gunneridae</taxon>
        <taxon>Pentapetalae</taxon>
        <taxon>asterids</taxon>
        <taxon>campanulids</taxon>
        <taxon>Asterales</taxon>
        <taxon>Asteraceae</taxon>
        <taxon>Asteroideae</taxon>
        <taxon>Heliantheae alliance</taxon>
        <taxon>Madieae</taxon>
        <taxon>Madiinae</taxon>
        <taxon>Deinandra</taxon>
    </lineage>
</organism>
<feature type="compositionally biased region" description="Polar residues" evidence="1">
    <location>
        <begin position="1"/>
        <end position="15"/>
    </location>
</feature>
<dbReference type="Proteomes" id="UP001408789">
    <property type="component" value="Unassembled WGS sequence"/>
</dbReference>
<dbReference type="EMBL" id="JBCNJP010000017">
    <property type="protein sequence ID" value="KAK9064983.1"/>
    <property type="molecule type" value="Genomic_DNA"/>
</dbReference>